<protein>
    <recommendedName>
        <fullName evidence="4 12">GDP-Man:Man(3)GlcNAc(2)-PP-Dol alpha-1,2-mannosyltransferase</fullName>
        <ecNumber evidence="3 12">2.4.1.131</ecNumber>
    </recommendedName>
</protein>
<evidence type="ECO:0000256" key="1">
    <source>
        <dbReference type="ARBA" id="ARBA00004389"/>
    </source>
</evidence>
<evidence type="ECO:0000256" key="2">
    <source>
        <dbReference type="ARBA" id="ARBA00004922"/>
    </source>
</evidence>
<evidence type="ECO:0000256" key="5">
    <source>
        <dbReference type="ARBA" id="ARBA00022676"/>
    </source>
</evidence>
<comment type="subcellular location">
    <subcellularLocation>
        <location evidence="1">Endoplasmic reticulum membrane</location>
        <topology evidence="1">Single-pass membrane protein</topology>
    </subcellularLocation>
</comment>
<sequence>MLSVWQWLLIGVVSFFLPMFLYIPMMFFGMKSMGVERRTKGSFGFFHPFTNDGGGGERVLWCAVKAVQEECPQSDVIIYTVDMATPESLAARAADKFGVKLPQPLSVARLFRRSWIEAKSYPRLTILGQSLGSIVLAWEALNLFMPEVFIDTSGYAFTYPLARLFGCRVVSYTHYPTISLDMLTRVKSRRALYNNDQAIAQSGLLSGVKVQYYRLMAFLYGLAGARADVVMVNSSWTEAHINGIWKVPQRTFRVFPPCDTESLQALPLERPEKGRYLLSVAQFRPEKDHRLQLKAFAAALNKASGREAGARGNDFSVDWRLKLVGSSRHKEDEKRIDDLRALARELGIANRVDFHVNSPYSELQKLLGGASAGLHTMLDEHFGIVVVEYMAAGAVPIAHRSGGPQADIVVPVPQVGLLAETVDEFAEAIHTVLKWPEAKRKSVAQAAREKAKEFSGERFTTDFKRAVYPVLPNDKKAK</sequence>
<dbReference type="Proteomes" id="UP000054558">
    <property type="component" value="Unassembled WGS sequence"/>
</dbReference>
<dbReference type="InterPro" id="IPR001296">
    <property type="entry name" value="Glyco_trans_1"/>
</dbReference>
<evidence type="ECO:0000256" key="4">
    <source>
        <dbReference type="ARBA" id="ARBA00022018"/>
    </source>
</evidence>
<comment type="catalytic activity">
    <reaction evidence="11 12">
        <text>an alpha-D-Man-(1-&gt;3)-[alpha-D-Man-(1-&gt;6)]-beta-D-Man-(1-&gt;4)-beta-D-GlcNAc-(1-&gt;4)-alpha-D-GlcNAc-diphospho-di-trans,poly-cis-dolichol + 2 GDP-alpha-D-mannose = an alpha-D-Man-(1-&gt;2)-alpha-D-Man-(1-&gt;2)-alpha-D-Man-(1-&gt;3)-[alpha-D-Man-(1-&gt;6)]-beta-D-Man-(1-&gt;4)-beta-D-GlcNAc-(1-&gt;4)-alpha-D-GlcNAc-diphospho-di-trans,poly-cis-dolichol + 2 GDP + 2 H(+)</text>
        <dbReference type="Rhea" id="RHEA:29523"/>
        <dbReference type="Rhea" id="RHEA-COMP:19515"/>
        <dbReference type="Rhea" id="RHEA-COMP:19516"/>
        <dbReference type="ChEBI" id="CHEBI:15378"/>
        <dbReference type="ChEBI" id="CHEBI:57527"/>
        <dbReference type="ChEBI" id="CHEBI:58189"/>
        <dbReference type="ChEBI" id="CHEBI:132511"/>
        <dbReference type="ChEBI" id="CHEBI:132515"/>
        <dbReference type="EC" id="2.4.1.131"/>
    </reaction>
    <physiologicalReaction direction="left-to-right" evidence="11 12">
        <dbReference type="Rhea" id="RHEA:29524"/>
    </physiologicalReaction>
</comment>
<dbReference type="OrthoDB" id="2276068at2759"/>
<evidence type="ECO:0000259" key="13">
    <source>
        <dbReference type="Pfam" id="PF00534"/>
    </source>
</evidence>
<dbReference type="PANTHER" id="PTHR45919">
    <property type="entry name" value="GDP-MAN:MAN(3)GLCNAC(2)-PP-DOL ALPHA-1,2-MANNOSYLTRANSFERASE"/>
    <property type="match status" value="1"/>
</dbReference>
<evidence type="ECO:0000256" key="6">
    <source>
        <dbReference type="ARBA" id="ARBA00022679"/>
    </source>
</evidence>
<dbReference type="AlphaFoldDB" id="A0A1Y1HWM8"/>
<name>A0A1Y1HWM8_KLENI</name>
<proteinExistence type="inferred from homology"/>
<dbReference type="OMA" id="ARLYGWV"/>
<dbReference type="EMBL" id="DF237052">
    <property type="protein sequence ID" value="GAQ82192.1"/>
    <property type="molecule type" value="Genomic_DNA"/>
</dbReference>
<dbReference type="GO" id="GO:0005789">
    <property type="term" value="C:endoplasmic reticulum membrane"/>
    <property type="evidence" value="ECO:0000318"/>
    <property type="project" value="GO_Central"/>
</dbReference>
<dbReference type="Gene3D" id="3.40.50.2000">
    <property type="entry name" value="Glycogen Phosphorylase B"/>
    <property type="match status" value="1"/>
</dbReference>
<evidence type="ECO:0000313" key="15">
    <source>
        <dbReference type="EMBL" id="GAQ82192.1"/>
    </source>
</evidence>
<dbReference type="UniPathway" id="UPA00378"/>
<dbReference type="GO" id="GO:0004377">
    <property type="term" value="F:GDP-Man:Man(3)GlcNAc(2)-PP-Dol alpha-1,2-mannosyltransferase activity"/>
    <property type="evidence" value="ECO:0000318"/>
    <property type="project" value="GO_Central"/>
</dbReference>
<gene>
    <name evidence="15" type="ORF">KFL_001030170</name>
</gene>
<dbReference type="Pfam" id="PF15924">
    <property type="entry name" value="ALG11_N"/>
    <property type="match status" value="1"/>
</dbReference>
<dbReference type="EC" id="2.4.1.131" evidence="3 12"/>
<keyword evidence="5 12" id="KW-0328">Glycosyltransferase</keyword>
<dbReference type="InterPro" id="IPR038013">
    <property type="entry name" value="ALG11"/>
</dbReference>
<evidence type="ECO:0000259" key="14">
    <source>
        <dbReference type="Pfam" id="PF15924"/>
    </source>
</evidence>
<dbReference type="Pfam" id="PF00534">
    <property type="entry name" value="Glycos_transf_1"/>
    <property type="match status" value="1"/>
</dbReference>
<dbReference type="STRING" id="105231.A0A1Y1HWM8"/>
<evidence type="ECO:0000313" key="16">
    <source>
        <dbReference type="Proteomes" id="UP000054558"/>
    </source>
</evidence>
<evidence type="ECO:0000256" key="8">
    <source>
        <dbReference type="ARBA" id="ARBA00022824"/>
    </source>
</evidence>
<keyword evidence="8 12" id="KW-0256">Endoplasmic reticulum</keyword>
<keyword evidence="9 12" id="KW-1133">Transmembrane helix</keyword>
<keyword evidence="6 12" id="KW-0808">Transferase</keyword>
<evidence type="ECO:0000256" key="3">
    <source>
        <dbReference type="ARBA" id="ARBA00012645"/>
    </source>
</evidence>
<dbReference type="GO" id="GO:0006488">
    <property type="term" value="P:dolichol-linked oligosaccharide biosynthetic process"/>
    <property type="evidence" value="ECO:0000318"/>
    <property type="project" value="GO_Central"/>
</dbReference>
<dbReference type="PANTHER" id="PTHR45919:SF1">
    <property type="entry name" value="GDP-MAN:MAN(3)GLCNAC(2)-PP-DOL ALPHA-1,2-MANNOSYLTRANSFERASE"/>
    <property type="match status" value="1"/>
</dbReference>
<feature type="domain" description="Glycosyl transferase family 1" evidence="13">
    <location>
        <begin position="269"/>
        <end position="449"/>
    </location>
</feature>
<dbReference type="CDD" id="cd03806">
    <property type="entry name" value="GT4_ALG11-like"/>
    <property type="match status" value="1"/>
</dbReference>
<evidence type="ECO:0000256" key="11">
    <source>
        <dbReference type="ARBA" id="ARBA00045065"/>
    </source>
</evidence>
<feature type="domain" description="ALG11 mannosyltransferase N-terminal" evidence="14">
    <location>
        <begin position="42"/>
        <end position="245"/>
    </location>
</feature>
<evidence type="ECO:0000256" key="7">
    <source>
        <dbReference type="ARBA" id="ARBA00022692"/>
    </source>
</evidence>
<accession>A0A1Y1HWM8</accession>
<dbReference type="SUPFAM" id="SSF53756">
    <property type="entry name" value="UDP-Glycosyltransferase/glycogen phosphorylase"/>
    <property type="match status" value="1"/>
</dbReference>
<evidence type="ECO:0000256" key="12">
    <source>
        <dbReference type="RuleBase" id="RU367051"/>
    </source>
</evidence>
<evidence type="ECO:0000256" key="10">
    <source>
        <dbReference type="ARBA" id="ARBA00023136"/>
    </source>
</evidence>
<keyword evidence="10 12" id="KW-0472">Membrane</keyword>
<feature type="transmembrane region" description="Helical" evidence="12">
    <location>
        <begin position="6"/>
        <end position="28"/>
    </location>
</feature>
<keyword evidence="16" id="KW-1185">Reference proteome</keyword>
<comment type="pathway">
    <text evidence="2 12">Protein modification; protein glycosylation.</text>
</comment>
<organism evidence="15 16">
    <name type="scientific">Klebsormidium nitens</name>
    <name type="common">Green alga</name>
    <name type="synonym">Ulothrix nitens</name>
    <dbReference type="NCBI Taxonomy" id="105231"/>
    <lineage>
        <taxon>Eukaryota</taxon>
        <taxon>Viridiplantae</taxon>
        <taxon>Streptophyta</taxon>
        <taxon>Klebsormidiophyceae</taxon>
        <taxon>Klebsormidiales</taxon>
        <taxon>Klebsormidiaceae</taxon>
        <taxon>Klebsormidium</taxon>
    </lineage>
</organism>
<reference evidence="15 16" key="1">
    <citation type="journal article" date="2014" name="Nat. Commun.">
        <title>Klebsormidium flaccidum genome reveals primary factors for plant terrestrial adaptation.</title>
        <authorList>
            <person name="Hori K."/>
            <person name="Maruyama F."/>
            <person name="Fujisawa T."/>
            <person name="Togashi T."/>
            <person name="Yamamoto N."/>
            <person name="Seo M."/>
            <person name="Sato S."/>
            <person name="Yamada T."/>
            <person name="Mori H."/>
            <person name="Tajima N."/>
            <person name="Moriyama T."/>
            <person name="Ikeuchi M."/>
            <person name="Watanabe M."/>
            <person name="Wada H."/>
            <person name="Kobayashi K."/>
            <person name="Saito M."/>
            <person name="Masuda T."/>
            <person name="Sasaki-Sekimoto Y."/>
            <person name="Mashiguchi K."/>
            <person name="Awai K."/>
            <person name="Shimojima M."/>
            <person name="Masuda S."/>
            <person name="Iwai M."/>
            <person name="Nobusawa T."/>
            <person name="Narise T."/>
            <person name="Kondo S."/>
            <person name="Saito H."/>
            <person name="Sato R."/>
            <person name="Murakawa M."/>
            <person name="Ihara Y."/>
            <person name="Oshima-Yamada Y."/>
            <person name="Ohtaka K."/>
            <person name="Satoh M."/>
            <person name="Sonobe K."/>
            <person name="Ishii M."/>
            <person name="Ohtani R."/>
            <person name="Kanamori-Sato M."/>
            <person name="Honoki R."/>
            <person name="Miyazaki D."/>
            <person name="Mochizuki H."/>
            <person name="Umetsu J."/>
            <person name="Higashi K."/>
            <person name="Shibata D."/>
            <person name="Kamiya Y."/>
            <person name="Sato N."/>
            <person name="Nakamura Y."/>
            <person name="Tabata S."/>
            <person name="Ida S."/>
            <person name="Kurokawa K."/>
            <person name="Ohta H."/>
        </authorList>
    </citation>
    <scope>NUCLEOTIDE SEQUENCE [LARGE SCALE GENOMIC DNA]</scope>
    <source>
        <strain evidence="15 16">NIES-2285</strain>
    </source>
</reference>
<comment type="similarity">
    <text evidence="12">Belongs to the glycosyltransferase group 1 family. Glycosyltransferase 4 subfamily.</text>
</comment>
<dbReference type="InterPro" id="IPR031814">
    <property type="entry name" value="ALG11_N"/>
</dbReference>
<evidence type="ECO:0000256" key="9">
    <source>
        <dbReference type="ARBA" id="ARBA00022989"/>
    </source>
</evidence>
<comment type="function">
    <text evidence="12">GDP-Man:Man(3)GlcNAc(2)-PP-Dol alpha-1,2-mannosyltransferase that operates in the biosynthetic pathway of dolichol-linked oligosaccharides, the glycan precursors employed in protein asparagine (N)-glycosylation. The assembly of dolichol-linked oligosaccharides begins on the cytosolic side of the endoplasmic reticulum membrane and finishes in its lumen. The sequential addition of sugars to dolichol pyrophosphate produces dolichol-linked oligosaccharides containing fourteen sugars, including two GlcNAcs, nine mannoses and three glucoses. Once assembled, the oligosaccharide is transferred from the lipid to nascent proteins by oligosaccharyltransferases. Catalyzes, on the cytoplasmic face of the endoplasmic reticulum, the addition of the fourth and fifth mannose residues to the dolichol-linked oligosaccharide chain, to produce Man(5)GlcNAc(2)-PP-dolichol core oligosaccharide.</text>
</comment>
<keyword evidence="7 12" id="KW-0812">Transmembrane</keyword>